<feature type="domain" description="Reverse transcriptase" evidence="4">
    <location>
        <begin position="888"/>
        <end position="1202"/>
    </location>
</feature>
<dbReference type="CDD" id="cd01650">
    <property type="entry name" value="RT_nLTR_like"/>
    <property type="match status" value="1"/>
</dbReference>
<evidence type="ECO:0000256" key="2">
    <source>
        <dbReference type="SAM" id="MobiDB-lite"/>
    </source>
</evidence>
<evidence type="ECO:0000259" key="4">
    <source>
        <dbReference type="PROSITE" id="PS50878"/>
    </source>
</evidence>
<dbReference type="Pfam" id="PF00078">
    <property type="entry name" value="RVT_1"/>
    <property type="match status" value="1"/>
</dbReference>
<dbReference type="InterPro" id="IPR036691">
    <property type="entry name" value="Endo/exonu/phosph_ase_sf"/>
</dbReference>
<dbReference type="PROSITE" id="PS50158">
    <property type="entry name" value="ZF_CCHC"/>
    <property type="match status" value="1"/>
</dbReference>
<dbReference type="InterPro" id="IPR005135">
    <property type="entry name" value="Endo/exonuclease/phosphatase"/>
</dbReference>
<dbReference type="InterPro" id="IPR036875">
    <property type="entry name" value="Znf_CCHC_sf"/>
</dbReference>
<evidence type="ECO:0000259" key="3">
    <source>
        <dbReference type="PROSITE" id="PS50158"/>
    </source>
</evidence>
<feature type="domain" description="CCHC-type" evidence="3">
    <location>
        <begin position="243"/>
        <end position="258"/>
    </location>
</feature>
<name>A0A077WI37_9FUNG</name>
<feature type="compositionally biased region" description="Polar residues" evidence="2">
    <location>
        <begin position="327"/>
        <end position="343"/>
    </location>
</feature>
<evidence type="ECO:0000256" key="1">
    <source>
        <dbReference type="PROSITE-ProRule" id="PRU00047"/>
    </source>
</evidence>
<keyword evidence="1" id="KW-0479">Metal-binding</keyword>
<dbReference type="SMART" id="SM00343">
    <property type="entry name" value="ZnF_C2HC"/>
    <property type="match status" value="2"/>
</dbReference>
<dbReference type="InterPro" id="IPR043502">
    <property type="entry name" value="DNA/RNA_pol_sf"/>
</dbReference>
<keyword evidence="1" id="KW-0862">Zinc</keyword>
<dbReference type="SUPFAM" id="SSF56219">
    <property type="entry name" value="DNase I-like"/>
    <property type="match status" value="1"/>
</dbReference>
<dbReference type="PROSITE" id="PS50878">
    <property type="entry name" value="RT_POL"/>
    <property type="match status" value="1"/>
</dbReference>
<reference evidence="5" key="1">
    <citation type="journal article" date="2014" name="Genome Announc.">
        <title>De novo whole-genome sequence and genome annotation of Lichtheimia ramosa.</title>
        <authorList>
            <person name="Linde J."/>
            <person name="Schwartze V."/>
            <person name="Binder U."/>
            <person name="Lass-Florl C."/>
            <person name="Voigt K."/>
            <person name="Horn F."/>
        </authorList>
    </citation>
    <scope>NUCLEOTIDE SEQUENCE</scope>
    <source>
        <strain evidence="5">JMRC FSU:6197</strain>
    </source>
</reference>
<dbReference type="SUPFAM" id="SSF56672">
    <property type="entry name" value="DNA/RNA polymerases"/>
    <property type="match status" value="1"/>
</dbReference>
<gene>
    <name evidence="5" type="ORF">LRAMOSA09359</name>
</gene>
<dbReference type="GO" id="GO:0008270">
    <property type="term" value="F:zinc ion binding"/>
    <property type="evidence" value="ECO:0007669"/>
    <property type="project" value="UniProtKB-KW"/>
</dbReference>
<dbReference type="PANTHER" id="PTHR31635">
    <property type="entry name" value="REVERSE TRANSCRIPTASE DOMAIN-CONTAINING PROTEIN-RELATED"/>
    <property type="match status" value="1"/>
</dbReference>
<dbReference type="InterPro" id="IPR000477">
    <property type="entry name" value="RT_dom"/>
</dbReference>
<feature type="region of interest" description="Disordered" evidence="2">
    <location>
        <begin position="280"/>
        <end position="343"/>
    </location>
</feature>
<dbReference type="EMBL" id="LK023322">
    <property type="protein sequence ID" value="CDS06834.1"/>
    <property type="molecule type" value="Genomic_DNA"/>
</dbReference>
<feature type="compositionally biased region" description="Polar residues" evidence="2">
    <location>
        <begin position="289"/>
        <end position="303"/>
    </location>
</feature>
<dbReference type="GO" id="GO:0003824">
    <property type="term" value="F:catalytic activity"/>
    <property type="evidence" value="ECO:0007669"/>
    <property type="project" value="InterPro"/>
</dbReference>
<keyword evidence="1" id="KW-0863">Zinc-finger</keyword>
<sequence length="1360" mass="152893">MTISDSVPWSQIVAKGAGMKVVTPSRSRRNSATMTTDILFEDSEFTRQQLARKAAAIVRQALSPESVLFSLPATAFSHRTDAYKTIADQIGPLASVRPLSNYDARPCRDLLIAAKFTSQEDTMAAIVSGITVDHVVYKASPTVSGAENPLVRVQINLLHNADDKDLKDGLLTSLSYYGKVYQIRRVLCNGYFEGQLTATLDPQQGYLDNTGNMHEAQPLQRMLYLEAWDVFAPASFKGAAPICFYCRQAGHIRSACPELAKRVCFGCGAHGHTHRFCRTRDNEEPSETELLSQYEQLSKSTTKQHQEEELDSTELPVEDQRVDDDQTSAGPNSSASATMSDDNMYTENTAEMKQATDDQMDVVDKDENTEELLVQRKKDLSPDEDLNASIHAPYTTATTMKVDSPAEMMDISSLKPSTKAKTDKIKRRLLVKNKTSSASTSVNSIASHVVVPHNPHKSTSRSLNARSIFKESHHSTQRAFISSLRSRSFQLDVLCLQETSTLSHHPHLTPDQLSYFTRFMFPNCSTVVTKHVAIICLRQDLSLDSILVSLDERVVVASILDQQQHILCQVINCYVPAQSNARPDFLRSFMHLPFVQEVETGPWLLLGDFNMNLHSHALSHHTSVVSWLDWMKLHFENCMPQGFSTFTRGNSRTTIDYIFGHYSLMSRLTNAQQHHLPASWTDHNLLTIDLLPARQSFGPGSWRFNPTLLRDEGYITLLDMSLDNFFQELSNSESIMPISMQWESLKRLIQHTAQHYSRGSTSKRKVIKDRQTTQTIQSLRNLQTGAVFHESQDIITEAQAFYRQLYTPESIDLEDMEHLLSSIPSEIKLSMDAASDLLEKPSRLDLLDLIARTPLGKSPGLDGLPFEVYRHLAPRSLAFCSLLLQIIHQAINGAFPRSWFDTRMVLLYKKGDPELLTNWRPLSLINADAKLFTKLIANRINHVLPRLINPYQTGFMPHRLISDNGWLNQVLMANARQVRKSDPLVAVLLDQEKAYDRVHPEYLRCVLLRFGFPPTLVDSLSHLFFGTQIHVSINGWLGSPFTQGRGLRQGDPLSPLLFNLAFEPLLRSILASSLAGVSLASAPALPRGAPSPSMIRIQDSNGDEYFDHISRSYSEPGPIVKMLSYADDLKVFLTNPTEWNVLLEILECYGRASNAKVNLSKTVMVSLSGQSHQDWISIASQYGAEWHDRNSHTATRYLGYPLYHNQKQLHEFLNAIKIKIARHIQLLKDRSLSIRGSSMVANSLLLSRTWHVLRVVPAPAPWLAEIKKLVRSFALPFWPAPAWTTICLPRRFGGTSIIDIEDQALALHFVYIQRLCHPPCTTNFLSPWGCEVLPTPVWSCISFALVHVSPIFDVSAQNGS</sequence>
<organism evidence="5">
    <name type="scientific">Lichtheimia ramosa</name>
    <dbReference type="NCBI Taxonomy" id="688394"/>
    <lineage>
        <taxon>Eukaryota</taxon>
        <taxon>Fungi</taxon>
        <taxon>Fungi incertae sedis</taxon>
        <taxon>Mucoromycota</taxon>
        <taxon>Mucoromycotina</taxon>
        <taxon>Mucoromycetes</taxon>
        <taxon>Mucorales</taxon>
        <taxon>Lichtheimiaceae</taxon>
        <taxon>Lichtheimia</taxon>
    </lineage>
</organism>
<dbReference type="Gene3D" id="4.10.60.10">
    <property type="entry name" value="Zinc finger, CCHC-type"/>
    <property type="match status" value="1"/>
</dbReference>
<dbReference type="GO" id="GO:0003676">
    <property type="term" value="F:nucleic acid binding"/>
    <property type="evidence" value="ECO:0007669"/>
    <property type="project" value="InterPro"/>
</dbReference>
<proteinExistence type="predicted"/>
<dbReference type="OrthoDB" id="2417874at2759"/>
<dbReference type="SUPFAM" id="SSF57756">
    <property type="entry name" value="Retrovirus zinc finger-like domains"/>
    <property type="match status" value="1"/>
</dbReference>
<accession>A0A077WI37</accession>
<dbReference type="Pfam" id="PF03372">
    <property type="entry name" value="Exo_endo_phos"/>
    <property type="match status" value="1"/>
</dbReference>
<dbReference type="PANTHER" id="PTHR31635:SF196">
    <property type="entry name" value="REVERSE TRANSCRIPTASE DOMAIN-CONTAINING PROTEIN-RELATED"/>
    <property type="match status" value="1"/>
</dbReference>
<evidence type="ECO:0008006" key="6">
    <source>
        <dbReference type="Google" id="ProtNLM"/>
    </source>
</evidence>
<dbReference type="InterPro" id="IPR001878">
    <property type="entry name" value="Znf_CCHC"/>
</dbReference>
<protein>
    <recommendedName>
        <fullName evidence="6">CCHC-type domain-containing protein</fullName>
    </recommendedName>
</protein>
<dbReference type="Gene3D" id="3.60.10.10">
    <property type="entry name" value="Endonuclease/exonuclease/phosphatase"/>
    <property type="match status" value="1"/>
</dbReference>
<evidence type="ECO:0000313" key="5">
    <source>
        <dbReference type="EMBL" id="CDS06834.1"/>
    </source>
</evidence>